<dbReference type="Proteomes" id="UP000054270">
    <property type="component" value="Unassembled WGS sequence"/>
</dbReference>
<reference evidence="2" key="1">
    <citation type="submission" date="2014-04" db="EMBL/GenBank/DDBJ databases">
        <title>Evolutionary Origins and Diversification of the Mycorrhizal Mutualists.</title>
        <authorList>
            <consortium name="DOE Joint Genome Institute"/>
            <consortium name="Mycorrhizal Genomics Consortium"/>
            <person name="Kohler A."/>
            <person name="Kuo A."/>
            <person name="Nagy L.G."/>
            <person name="Floudas D."/>
            <person name="Copeland A."/>
            <person name="Barry K.W."/>
            <person name="Cichocki N."/>
            <person name="Veneault-Fourrey C."/>
            <person name="LaButti K."/>
            <person name="Lindquist E.A."/>
            <person name="Lipzen A."/>
            <person name="Lundell T."/>
            <person name="Morin E."/>
            <person name="Murat C."/>
            <person name="Riley R."/>
            <person name="Ohm R."/>
            <person name="Sun H."/>
            <person name="Tunlid A."/>
            <person name="Henrissat B."/>
            <person name="Grigoriev I.V."/>
            <person name="Hibbett D.S."/>
            <person name="Martin F."/>
        </authorList>
    </citation>
    <scope>NUCLEOTIDE SEQUENCE [LARGE SCALE GENOMIC DNA]</scope>
    <source>
        <strain evidence="2">FD-334 SS-4</strain>
    </source>
</reference>
<keyword evidence="2" id="KW-1185">Reference proteome</keyword>
<name>A0A0D2KME5_HYPSF</name>
<gene>
    <name evidence="1" type="ORF">HYPSUDRAFT_337871</name>
</gene>
<dbReference type="AlphaFoldDB" id="A0A0D2KME5"/>
<accession>A0A0D2KME5</accession>
<protein>
    <submittedName>
        <fullName evidence="1">Uncharacterized protein</fullName>
    </submittedName>
</protein>
<proteinExistence type="predicted"/>
<sequence>MGTCWAVFGARLHSTPAACARTRAYVARSNRAIRSRRGRAALQATLFLNVQSIYFIRHQNPTRSAMMHVRFTLHRAAPYSWTSNTARPRSEVPIAHILRPQLHASTVCPTPTHPLLESADILSSERRFRHPSRMPKIHIVRVGIGAWGQ</sequence>
<evidence type="ECO:0000313" key="1">
    <source>
        <dbReference type="EMBL" id="KJA15752.1"/>
    </source>
</evidence>
<evidence type="ECO:0000313" key="2">
    <source>
        <dbReference type="Proteomes" id="UP000054270"/>
    </source>
</evidence>
<organism evidence="1 2">
    <name type="scientific">Hypholoma sublateritium (strain FD-334 SS-4)</name>
    <dbReference type="NCBI Taxonomy" id="945553"/>
    <lineage>
        <taxon>Eukaryota</taxon>
        <taxon>Fungi</taxon>
        <taxon>Dikarya</taxon>
        <taxon>Basidiomycota</taxon>
        <taxon>Agaricomycotina</taxon>
        <taxon>Agaricomycetes</taxon>
        <taxon>Agaricomycetidae</taxon>
        <taxon>Agaricales</taxon>
        <taxon>Agaricineae</taxon>
        <taxon>Strophariaceae</taxon>
        <taxon>Hypholoma</taxon>
    </lineage>
</organism>
<dbReference type="EMBL" id="KN817636">
    <property type="protein sequence ID" value="KJA15752.1"/>
    <property type="molecule type" value="Genomic_DNA"/>
</dbReference>